<organism evidence="2 3">
    <name type="scientific">Clostridium aciditolerans</name>
    <dbReference type="NCBI Taxonomy" id="339861"/>
    <lineage>
        <taxon>Bacteria</taxon>
        <taxon>Bacillati</taxon>
        <taxon>Bacillota</taxon>
        <taxon>Clostridia</taxon>
        <taxon>Eubacteriales</taxon>
        <taxon>Clostridiaceae</taxon>
        <taxon>Clostridium</taxon>
    </lineage>
</organism>
<dbReference type="EMBL" id="JAEEGB010000015">
    <property type="protein sequence ID" value="MBI6873736.1"/>
    <property type="molecule type" value="Genomic_DNA"/>
</dbReference>
<reference evidence="2" key="1">
    <citation type="submission" date="2020-12" db="EMBL/GenBank/DDBJ databases">
        <title>Clostridium thailandense sp. nov., a novel acetogenic bacterium isolated from peat land soil in Thailand.</title>
        <authorList>
            <person name="Chaikitkaew S."/>
            <person name="Birkeland N.K."/>
        </authorList>
    </citation>
    <scope>NUCLEOTIDE SEQUENCE</scope>
    <source>
        <strain evidence="2">DSM 17425</strain>
    </source>
</reference>
<sequence>MNSLINIKDLTDLYITDVKKANILPIELVCKVESMLPELKHSMTTQTIWRTETEIRCSVLNDKDCPDKASKYHQAKLEQTVFFEQLLQLSFEYRKKQQELNIKEAEIEEIEDKLTGNLKLYEVKKLEAELNIKEIEKQELIYGLKNMQIQGKERVRELETWSKIKAELDDGSFDKDNKDSNQLVSMTRRYIQEAFNVTHMGNQSDTAGYNNIIAQFYSLCKECIARKKMDEALSYFGDSQIAEWVVQVFNLRDDK</sequence>
<dbReference type="AlphaFoldDB" id="A0A934M786"/>
<evidence type="ECO:0000256" key="1">
    <source>
        <dbReference type="SAM" id="Coils"/>
    </source>
</evidence>
<proteinExistence type="predicted"/>
<gene>
    <name evidence="2" type="ORF">I6U51_13605</name>
</gene>
<keyword evidence="3" id="KW-1185">Reference proteome</keyword>
<accession>A0A934M786</accession>
<evidence type="ECO:0000313" key="3">
    <source>
        <dbReference type="Proteomes" id="UP000622687"/>
    </source>
</evidence>
<dbReference type="RefSeq" id="WP_211143164.1">
    <property type="nucleotide sequence ID" value="NZ_JAEEGB010000015.1"/>
</dbReference>
<name>A0A934M786_9CLOT</name>
<evidence type="ECO:0000313" key="2">
    <source>
        <dbReference type="EMBL" id="MBI6873736.1"/>
    </source>
</evidence>
<comment type="caution">
    <text evidence="2">The sequence shown here is derived from an EMBL/GenBank/DDBJ whole genome shotgun (WGS) entry which is preliminary data.</text>
</comment>
<protein>
    <submittedName>
        <fullName evidence="2">Uncharacterized protein</fullName>
    </submittedName>
</protein>
<dbReference type="Proteomes" id="UP000622687">
    <property type="component" value="Unassembled WGS sequence"/>
</dbReference>
<keyword evidence="1" id="KW-0175">Coiled coil</keyword>
<feature type="coiled-coil region" evidence="1">
    <location>
        <begin position="93"/>
        <end position="138"/>
    </location>
</feature>